<dbReference type="NCBIfam" id="NF003483">
    <property type="entry name" value="PRK05159.1"/>
    <property type="match status" value="1"/>
</dbReference>
<comment type="similarity">
    <text evidence="2">Belongs to the class-II aminoacyl-tRNA synthetase family. Type 2 subfamily.</text>
</comment>
<keyword evidence="8" id="KW-0030">Aminoacyl-tRNA synthetase</keyword>
<dbReference type="PANTHER" id="PTHR43450:SF1">
    <property type="entry name" value="ASPARTATE--TRNA LIGASE, CYTOPLASMIC"/>
    <property type="match status" value="1"/>
</dbReference>
<dbReference type="SUPFAM" id="SSF55681">
    <property type="entry name" value="Class II aaRS and biotin synthetases"/>
    <property type="match status" value="1"/>
</dbReference>
<feature type="domain" description="Aminoacyl-transfer RNA synthetases class-II family profile" evidence="9">
    <location>
        <begin position="145"/>
        <end position="295"/>
    </location>
</feature>
<dbReference type="Pfam" id="PF01336">
    <property type="entry name" value="tRNA_anti-codon"/>
    <property type="match status" value="1"/>
</dbReference>
<organism evidence="10">
    <name type="scientific">marine sediment metagenome</name>
    <dbReference type="NCBI Taxonomy" id="412755"/>
    <lineage>
        <taxon>unclassified sequences</taxon>
        <taxon>metagenomes</taxon>
        <taxon>ecological metagenomes</taxon>
    </lineage>
</organism>
<dbReference type="InterPro" id="IPR045864">
    <property type="entry name" value="aa-tRNA-synth_II/BPL/LPL"/>
</dbReference>
<dbReference type="Gene3D" id="3.30.930.10">
    <property type="entry name" value="Bira Bifunctional Protein, Domain 2"/>
    <property type="match status" value="1"/>
</dbReference>
<comment type="caution">
    <text evidence="10">The sequence shown here is derived from an EMBL/GenBank/DDBJ whole genome shotgun (WGS) entry which is preliminary data.</text>
</comment>
<evidence type="ECO:0000256" key="5">
    <source>
        <dbReference type="ARBA" id="ARBA00022741"/>
    </source>
</evidence>
<comment type="subcellular location">
    <subcellularLocation>
        <location evidence="1">Cytoplasm</location>
    </subcellularLocation>
</comment>
<evidence type="ECO:0000256" key="4">
    <source>
        <dbReference type="ARBA" id="ARBA00022598"/>
    </source>
</evidence>
<keyword evidence="6" id="KW-0067">ATP-binding</keyword>
<keyword evidence="7" id="KW-0648">Protein biosynthesis</keyword>
<reference evidence="10" key="1">
    <citation type="journal article" date="2014" name="Front. Microbiol.">
        <title>High frequency of phylogenetically diverse reductive dehalogenase-homologous genes in deep subseafloor sedimentary metagenomes.</title>
        <authorList>
            <person name="Kawai M."/>
            <person name="Futagami T."/>
            <person name="Toyoda A."/>
            <person name="Takaki Y."/>
            <person name="Nishi S."/>
            <person name="Hori S."/>
            <person name="Arai W."/>
            <person name="Tsubouchi T."/>
            <person name="Morono Y."/>
            <person name="Uchiyama I."/>
            <person name="Ito T."/>
            <person name="Fujiyama A."/>
            <person name="Inagaki F."/>
            <person name="Takami H."/>
        </authorList>
    </citation>
    <scope>NUCLEOTIDE SEQUENCE</scope>
    <source>
        <strain evidence="10">Expedition CK06-06</strain>
    </source>
</reference>
<evidence type="ECO:0000256" key="7">
    <source>
        <dbReference type="ARBA" id="ARBA00022917"/>
    </source>
</evidence>
<dbReference type="GO" id="GO:0004815">
    <property type="term" value="F:aspartate-tRNA ligase activity"/>
    <property type="evidence" value="ECO:0007669"/>
    <property type="project" value="InterPro"/>
</dbReference>
<protein>
    <recommendedName>
        <fullName evidence="9">Aminoacyl-transfer RNA synthetases class-II family profile domain-containing protein</fullName>
    </recommendedName>
</protein>
<dbReference type="InterPro" id="IPR004365">
    <property type="entry name" value="NA-bd_OB_tRNA"/>
</dbReference>
<accession>X1K032</accession>
<keyword evidence="4" id="KW-0436">Ligase</keyword>
<dbReference type="InterPro" id="IPR004523">
    <property type="entry name" value="Asp-tRNA_synthase_2"/>
</dbReference>
<evidence type="ECO:0000256" key="8">
    <source>
        <dbReference type="ARBA" id="ARBA00023146"/>
    </source>
</evidence>
<feature type="non-terminal residue" evidence="10">
    <location>
        <position position="295"/>
    </location>
</feature>
<dbReference type="SUPFAM" id="SSF50249">
    <property type="entry name" value="Nucleic acid-binding proteins"/>
    <property type="match status" value="1"/>
</dbReference>
<evidence type="ECO:0000256" key="2">
    <source>
        <dbReference type="ARBA" id="ARBA00005312"/>
    </source>
</evidence>
<dbReference type="PROSITE" id="PS50862">
    <property type="entry name" value="AA_TRNA_LIGASE_II"/>
    <property type="match status" value="1"/>
</dbReference>
<dbReference type="Gene3D" id="2.40.50.140">
    <property type="entry name" value="Nucleic acid-binding proteins"/>
    <property type="match status" value="1"/>
</dbReference>
<keyword evidence="3" id="KW-0963">Cytoplasm</keyword>
<proteinExistence type="inferred from homology"/>
<keyword evidence="5" id="KW-0547">Nucleotide-binding</keyword>
<dbReference type="EMBL" id="BARV01003137">
    <property type="protein sequence ID" value="GAH99852.1"/>
    <property type="molecule type" value="Genomic_DNA"/>
</dbReference>
<name>X1K032_9ZZZZ</name>
<dbReference type="GO" id="GO:0017101">
    <property type="term" value="C:aminoacyl-tRNA synthetase multienzyme complex"/>
    <property type="evidence" value="ECO:0007669"/>
    <property type="project" value="TreeGrafter"/>
</dbReference>
<dbReference type="GO" id="GO:0003723">
    <property type="term" value="F:RNA binding"/>
    <property type="evidence" value="ECO:0007669"/>
    <property type="project" value="TreeGrafter"/>
</dbReference>
<dbReference type="InterPro" id="IPR004364">
    <property type="entry name" value="Aa-tRNA-synt_II"/>
</dbReference>
<dbReference type="GO" id="GO:0005829">
    <property type="term" value="C:cytosol"/>
    <property type="evidence" value="ECO:0007669"/>
    <property type="project" value="TreeGrafter"/>
</dbReference>
<dbReference type="InterPro" id="IPR002312">
    <property type="entry name" value="Asp/Asn-tRNA-synth_IIb"/>
</dbReference>
<dbReference type="InterPro" id="IPR012340">
    <property type="entry name" value="NA-bd_OB-fold"/>
</dbReference>
<evidence type="ECO:0000313" key="10">
    <source>
        <dbReference type="EMBL" id="GAH99852.1"/>
    </source>
</evidence>
<evidence type="ECO:0000256" key="6">
    <source>
        <dbReference type="ARBA" id="ARBA00022840"/>
    </source>
</evidence>
<evidence type="ECO:0000256" key="1">
    <source>
        <dbReference type="ARBA" id="ARBA00004496"/>
    </source>
</evidence>
<gene>
    <name evidence="10" type="ORF">S06H3_07671</name>
</gene>
<dbReference type="PRINTS" id="PR01042">
    <property type="entry name" value="TRNASYNTHASP"/>
</dbReference>
<sequence>MKLDELGNWRRTHLSNEVTPKLASKEVIVMGKVGGVRDLGGIKFFVLSDISGSIQITAPKAKTDKKVLAKIDSLTQESAVAVKGKVVDAKQAPRGVEVVPSEIRILNLAITPLPLDPRGRVKANLDTRLDARALDLCRPESLAIFKIRHQALQSVRDHLLSKGLIEVNTPKIVATATESGAALFPISYFEREAFLSQSPQLYKEVLTGCFERVFEVGPIFRAEEHDTPRHLNEAISIDIEVAYVTAEDVTKILEDLIVKVFSHVKRTCAKELKVLEHKLEVPRKPFQRVTYDEAL</sequence>
<dbReference type="GO" id="GO:0006422">
    <property type="term" value="P:aspartyl-tRNA aminoacylation"/>
    <property type="evidence" value="ECO:0007669"/>
    <property type="project" value="InterPro"/>
</dbReference>
<evidence type="ECO:0000259" key="9">
    <source>
        <dbReference type="PROSITE" id="PS50862"/>
    </source>
</evidence>
<dbReference type="PANTHER" id="PTHR43450">
    <property type="entry name" value="ASPARTYL-TRNA SYNTHETASE"/>
    <property type="match status" value="1"/>
</dbReference>
<dbReference type="InterPro" id="IPR006195">
    <property type="entry name" value="aa-tRNA-synth_II"/>
</dbReference>
<dbReference type="AlphaFoldDB" id="X1K032"/>
<dbReference type="Pfam" id="PF00152">
    <property type="entry name" value="tRNA-synt_2"/>
    <property type="match status" value="1"/>
</dbReference>
<dbReference type="GO" id="GO:0005524">
    <property type="term" value="F:ATP binding"/>
    <property type="evidence" value="ECO:0007669"/>
    <property type="project" value="UniProtKB-KW"/>
</dbReference>
<evidence type="ECO:0000256" key="3">
    <source>
        <dbReference type="ARBA" id="ARBA00022490"/>
    </source>
</evidence>